<dbReference type="PANTHER" id="PTHR43736:SF1">
    <property type="entry name" value="DIHYDRONEOPTERIN TRIPHOSPHATE DIPHOSPHATASE"/>
    <property type="match status" value="1"/>
</dbReference>
<evidence type="ECO:0000313" key="4">
    <source>
        <dbReference type="Proteomes" id="UP001589532"/>
    </source>
</evidence>
<evidence type="ECO:0000313" key="3">
    <source>
        <dbReference type="EMBL" id="MFB9625410.1"/>
    </source>
</evidence>
<name>A0ABV5S158_9ACTN</name>
<proteinExistence type="inferred from homology"/>
<sequence>MTITPCTTRAGRPAFVVNVEVFLERDGRWLLIRRGRQEAHAAGTLAGVGGKAEADGAGAGAGILEQTARREVAEEVGVDLTGTDLTYVDSAFFVTDDGDPVINVVFRGELPPRARPVAAAPEEVAELIWLTIEEAEAHPDCPPWVLRSLRRMA</sequence>
<dbReference type="Pfam" id="PF00293">
    <property type="entry name" value="NUDIX"/>
    <property type="match status" value="1"/>
</dbReference>
<dbReference type="Proteomes" id="UP001589532">
    <property type="component" value="Unassembled WGS sequence"/>
</dbReference>
<dbReference type="InterPro" id="IPR015797">
    <property type="entry name" value="NUDIX_hydrolase-like_dom_sf"/>
</dbReference>
<dbReference type="Gene3D" id="3.90.79.10">
    <property type="entry name" value="Nucleoside Triphosphate Pyrophosphohydrolase"/>
    <property type="match status" value="1"/>
</dbReference>
<organism evidence="3 4">
    <name type="scientific">Nonomuraea helvata</name>
    <dbReference type="NCBI Taxonomy" id="37484"/>
    <lineage>
        <taxon>Bacteria</taxon>
        <taxon>Bacillati</taxon>
        <taxon>Actinomycetota</taxon>
        <taxon>Actinomycetes</taxon>
        <taxon>Streptosporangiales</taxon>
        <taxon>Streptosporangiaceae</taxon>
        <taxon>Nonomuraea</taxon>
    </lineage>
</organism>
<feature type="domain" description="Nudix hydrolase" evidence="2">
    <location>
        <begin position="12"/>
        <end position="153"/>
    </location>
</feature>
<dbReference type="PANTHER" id="PTHR43736">
    <property type="entry name" value="ADP-RIBOSE PYROPHOSPHATASE"/>
    <property type="match status" value="1"/>
</dbReference>
<gene>
    <name evidence="3" type="ORF">ACFFSA_20180</name>
</gene>
<evidence type="ECO:0000259" key="2">
    <source>
        <dbReference type="PROSITE" id="PS51462"/>
    </source>
</evidence>
<keyword evidence="4" id="KW-1185">Reference proteome</keyword>
<dbReference type="PROSITE" id="PS51462">
    <property type="entry name" value="NUDIX"/>
    <property type="match status" value="1"/>
</dbReference>
<dbReference type="EMBL" id="JBHMBW010000016">
    <property type="protein sequence ID" value="MFB9625410.1"/>
    <property type="molecule type" value="Genomic_DNA"/>
</dbReference>
<dbReference type="InterPro" id="IPR000086">
    <property type="entry name" value="NUDIX_hydrolase_dom"/>
</dbReference>
<accession>A0ABV5S158</accession>
<dbReference type="RefSeq" id="WP_344987870.1">
    <property type="nucleotide sequence ID" value="NZ_BAAAXV010000002.1"/>
</dbReference>
<comment type="caution">
    <text evidence="3">The sequence shown here is derived from an EMBL/GenBank/DDBJ whole genome shotgun (WGS) entry which is preliminary data.</text>
</comment>
<evidence type="ECO:0000256" key="1">
    <source>
        <dbReference type="ARBA" id="ARBA00005582"/>
    </source>
</evidence>
<dbReference type="SUPFAM" id="SSF55811">
    <property type="entry name" value="Nudix"/>
    <property type="match status" value="1"/>
</dbReference>
<reference evidence="3 4" key="1">
    <citation type="submission" date="2024-09" db="EMBL/GenBank/DDBJ databases">
        <authorList>
            <person name="Sun Q."/>
            <person name="Mori K."/>
        </authorList>
    </citation>
    <scope>NUCLEOTIDE SEQUENCE [LARGE SCALE GENOMIC DNA]</scope>
    <source>
        <strain evidence="3 4">JCM 3143</strain>
    </source>
</reference>
<protein>
    <submittedName>
        <fullName evidence="3">NUDIX domain-containing protein</fullName>
    </submittedName>
</protein>
<comment type="similarity">
    <text evidence="1">Belongs to the Nudix hydrolase family.</text>
</comment>